<comment type="catalytic activity">
    <reaction evidence="10 12">
        <text>tRNA(Val) + L-valine + ATP = L-valyl-tRNA(Val) + AMP + diphosphate</text>
        <dbReference type="Rhea" id="RHEA:10704"/>
        <dbReference type="Rhea" id="RHEA-COMP:9672"/>
        <dbReference type="Rhea" id="RHEA-COMP:9708"/>
        <dbReference type="ChEBI" id="CHEBI:30616"/>
        <dbReference type="ChEBI" id="CHEBI:33019"/>
        <dbReference type="ChEBI" id="CHEBI:57762"/>
        <dbReference type="ChEBI" id="CHEBI:78442"/>
        <dbReference type="ChEBI" id="CHEBI:78537"/>
        <dbReference type="ChEBI" id="CHEBI:456215"/>
        <dbReference type="EC" id="6.1.1.9"/>
    </reaction>
</comment>
<comment type="similarity">
    <text evidence="11 12">Belongs to the class-I aminoacyl-tRNA synthetase family. ValS type 1 subfamily.</text>
</comment>
<dbReference type="Pfam" id="PF08264">
    <property type="entry name" value="Anticodon_1"/>
    <property type="match status" value="1"/>
</dbReference>
<evidence type="ECO:0000259" key="13">
    <source>
        <dbReference type="Pfam" id="PF00133"/>
    </source>
</evidence>
<feature type="domain" description="Methionyl/Valyl/Leucyl/Isoleucyl-tRNA synthetase anticodon-binding" evidence="14">
    <location>
        <begin position="622"/>
        <end position="796"/>
    </location>
</feature>
<keyword evidence="4 12" id="KW-0436">Ligase</keyword>
<feature type="coiled-coil region" evidence="12">
    <location>
        <begin position="854"/>
        <end position="881"/>
    </location>
</feature>
<dbReference type="InterPro" id="IPR019499">
    <property type="entry name" value="Val-tRNA_synth_tRNA-bd"/>
</dbReference>
<feature type="domain" description="Valyl-tRNA synthetase tRNA-binding arm" evidence="15">
    <location>
        <begin position="856"/>
        <end position="920"/>
    </location>
</feature>
<dbReference type="Pfam" id="PF10458">
    <property type="entry name" value="Val_tRNA-synt_C"/>
    <property type="match status" value="1"/>
</dbReference>
<dbReference type="FunFam" id="1.10.287.380:FF:000001">
    <property type="entry name" value="Valine--tRNA ligase"/>
    <property type="match status" value="1"/>
</dbReference>
<keyword evidence="3 12" id="KW-0963">Cytoplasm</keyword>
<dbReference type="SUPFAM" id="SSF52374">
    <property type="entry name" value="Nucleotidylyl transferase"/>
    <property type="match status" value="1"/>
</dbReference>
<evidence type="ECO:0000313" key="17">
    <source>
        <dbReference type="Proteomes" id="UP000005801"/>
    </source>
</evidence>
<dbReference type="SUPFAM" id="SSF46589">
    <property type="entry name" value="tRNA-binding arm"/>
    <property type="match status" value="1"/>
</dbReference>
<evidence type="ECO:0000256" key="10">
    <source>
        <dbReference type="ARBA" id="ARBA00047552"/>
    </source>
</evidence>
<evidence type="ECO:0000256" key="3">
    <source>
        <dbReference type="ARBA" id="ARBA00022490"/>
    </source>
</evidence>
<dbReference type="Gene3D" id="3.90.740.10">
    <property type="entry name" value="Valyl/Leucyl/Isoleucyl-tRNA synthetase, editing domain"/>
    <property type="match status" value="1"/>
</dbReference>
<dbReference type="NCBIfam" id="NF004349">
    <property type="entry name" value="PRK05729.1"/>
    <property type="match status" value="1"/>
</dbReference>
<feature type="domain" description="Aminoacyl-tRNA synthetase class Ia" evidence="13">
    <location>
        <begin position="20"/>
        <end position="560"/>
    </location>
</feature>
<gene>
    <name evidence="12" type="primary">valS</name>
    <name evidence="16" type="ORF">PPSIR1_16220</name>
</gene>
<dbReference type="InterPro" id="IPR014729">
    <property type="entry name" value="Rossmann-like_a/b/a_fold"/>
</dbReference>
<feature type="short sequence motif" description="'HIGH' region" evidence="12">
    <location>
        <begin position="47"/>
        <end position="57"/>
    </location>
</feature>
<dbReference type="GO" id="GO:0005524">
    <property type="term" value="F:ATP binding"/>
    <property type="evidence" value="ECO:0007669"/>
    <property type="project" value="UniProtKB-UniRule"/>
</dbReference>
<comment type="function">
    <text evidence="12">Catalyzes the attachment of valine to tRNA(Val). As ValRS can inadvertently accommodate and process structurally similar amino acids such as threonine, to avoid such errors, it has a 'posttransfer' editing activity that hydrolyzes mischarged Thr-tRNA(Val) in a tRNA-dependent manner.</text>
</comment>
<reference evidence="16 17" key="1">
    <citation type="submission" date="2007-06" db="EMBL/GenBank/DDBJ databases">
        <authorList>
            <person name="Shimkets L."/>
            <person name="Ferriera S."/>
            <person name="Johnson J."/>
            <person name="Kravitz S."/>
            <person name="Beeson K."/>
            <person name="Sutton G."/>
            <person name="Rogers Y.-H."/>
            <person name="Friedman R."/>
            <person name="Frazier M."/>
            <person name="Venter J.C."/>
        </authorList>
    </citation>
    <scope>NUCLEOTIDE SEQUENCE [LARGE SCALE GENOMIC DNA]</scope>
    <source>
        <strain evidence="16 17">SIR-1</strain>
    </source>
</reference>
<dbReference type="SUPFAM" id="SSF47323">
    <property type="entry name" value="Anticodon-binding domain of a subclass of class I aminoacyl-tRNA synthetases"/>
    <property type="match status" value="1"/>
</dbReference>
<dbReference type="PANTHER" id="PTHR11946">
    <property type="entry name" value="VALYL-TRNA SYNTHETASES"/>
    <property type="match status" value="1"/>
</dbReference>
<evidence type="ECO:0000256" key="7">
    <source>
        <dbReference type="ARBA" id="ARBA00022917"/>
    </source>
</evidence>
<dbReference type="SUPFAM" id="SSF50677">
    <property type="entry name" value="ValRS/IleRS/LeuRS editing domain"/>
    <property type="match status" value="1"/>
</dbReference>
<dbReference type="Gene3D" id="3.40.50.620">
    <property type="entry name" value="HUPs"/>
    <property type="match status" value="3"/>
</dbReference>
<comment type="domain">
    <text evidence="12">The C-terminal coiled-coil domain is crucial for aminoacylation activity.</text>
</comment>
<evidence type="ECO:0000256" key="6">
    <source>
        <dbReference type="ARBA" id="ARBA00022840"/>
    </source>
</evidence>
<dbReference type="PROSITE" id="PS00178">
    <property type="entry name" value="AA_TRNA_LIGASE_I"/>
    <property type="match status" value="1"/>
</dbReference>
<dbReference type="InterPro" id="IPR009008">
    <property type="entry name" value="Val/Leu/Ile-tRNA-synth_edit"/>
</dbReference>
<dbReference type="Pfam" id="PF00133">
    <property type="entry name" value="tRNA-synt_1"/>
    <property type="match status" value="1"/>
</dbReference>
<dbReference type="PANTHER" id="PTHR11946:SF93">
    <property type="entry name" value="VALINE--TRNA LIGASE, CHLOROPLASTIC_MITOCHONDRIAL 2"/>
    <property type="match status" value="1"/>
</dbReference>
<dbReference type="Gene3D" id="1.10.287.380">
    <property type="entry name" value="Valyl-tRNA synthetase, C-terminal domain"/>
    <property type="match status" value="1"/>
</dbReference>
<evidence type="ECO:0000256" key="9">
    <source>
        <dbReference type="ARBA" id="ARBA00023146"/>
    </source>
</evidence>
<keyword evidence="7 12" id="KW-0648">Protein biosynthesis</keyword>
<feature type="binding site" evidence="12">
    <location>
        <position position="533"/>
    </location>
    <ligand>
        <name>ATP</name>
        <dbReference type="ChEBI" id="CHEBI:30616"/>
    </ligand>
</feature>
<comment type="subcellular location">
    <subcellularLocation>
        <location evidence="1 12">Cytoplasm</location>
    </subcellularLocation>
</comment>
<dbReference type="InterPro" id="IPR033705">
    <property type="entry name" value="Anticodon_Ia_Val"/>
</dbReference>
<keyword evidence="8 12" id="KW-0175">Coiled coil</keyword>
<protein>
    <recommendedName>
        <fullName evidence="12">Valine--tRNA ligase</fullName>
        <ecNumber evidence="12">6.1.1.9</ecNumber>
    </recommendedName>
    <alternativeName>
        <fullName evidence="12">Valyl-tRNA synthetase</fullName>
        <shortName evidence="12">ValRS</shortName>
    </alternativeName>
</protein>
<dbReference type="CDD" id="cd00817">
    <property type="entry name" value="ValRS_core"/>
    <property type="match status" value="1"/>
</dbReference>
<evidence type="ECO:0000259" key="14">
    <source>
        <dbReference type="Pfam" id="PF08264"/>
    </source>
</evidence>
<comment type="subunit">
    <text evidence="2 12">Monomer.</text>
</comment>
<organism evidence="16 17">
    <name type="scientific">Plesiocystis pacifica SIR-1</name>
    <dbReference type="NCBI Taxonomy" id="391625"/>
    <lineage>
        <taxon>Bacteria</taxon>
        <taxon>Pseudomonadati</taxon>
        <taxon>Myxococcota</taxon>
        <taxon>Polyangia</taxon>
        <taxon>Nannocystales</taxon>
        <taxon>Nannocystaceae</taxon>
        <taxon>Plesiocystis</taxon>
    </lineage>
</organism>
<evidence type="ECO:0000256" key="12">
    <source>
        <dbReference type="HAMAP-Rule" id="MF_02004"/>
    </source>
</evidence>
<dbReference type="FunFam" id="3.90.740.10:FF:000008">
    <property type="entry name" value="Valine--tRNA ligase, mitochondrial"/>
    <property type="match status" value="1"/>
</dbReference>
<dbReference type="GO" id="GO:0005829">
    <property type="term" value="C:cytosol"/>
    <property type="evidence" value="ECO:0007669"/>
    <property type="project" value="TreeGrafter"/>
</dbReference>
<comment type="domain">
    <text evidence="12">ValRS has two distinct active sites: one for aminoacylation and one for editing. The misactivated threonine is translocated from the active site to the editing site.</text>
</comment>
<dbReference type="eggNOG" id="COG0525">
    <property type="taxonomic scope" value="Bacteria"/>
</dbReference>
<dbReference type="GO" id="GO:0006438">
    <property type="term" value="P:valyl-tRNA aminoacylation"/>
    <property type="evidence" value="ECO:0007669"/>
    <property type="project" value="UniProtKB-UniRule"/>
</dbReference>
<feature type="short sequence motif" description="'KMSKS' region" evidence="12">
    <location>
        <begin position="530"/>
        <end position="534"/>
    </location>
</feature>
<dbReference type="PRINTS" id="PR00986">
    <property type="entry name" value="TRNASYNTHVAL"/>
</dbReference>
<keyword evidence="6 12" id="KW-0067">ATP-binding</keyword>
<dbReference type="AlphaFoldDB" id="A6GJ64"/>
<dbReference type="GO" id="GO:0004832">
    <property type="term" value="F:valine-tRNA ligase activity"/>
    <property type="evidence" value="ECO:0007669"/>
    <property type="project" value="UniProtKB-UniRule"/>
</dbReference>
<dbReference type="InterPro" id="IPR010978">
    <property type="entry name" value="tRNA-bd_arm"/>
</dbReference>
<keyword evidence="5 12" id="KW-0547">Nucleotide-binding</keyword>
<dbReference type="InterPro" id="IPR013155">
    <property type="entry name" value="M/V/L/I-tRNA-synth_anticd-bd"/>
</dbReference>
<evidence type="ECO:0000313" key="16">
    <source>
        <dbReference type="EMBL" id="EDM74102.1"/>
    </source>
</evidence>
<dbReference type="InterPro" id="IPR001412">
    <property type="entry name" value="aa-tRNA-synth_I_CS"/>
</dbReference>
<evidence type="ECO:0000256" key="4">
    <source>
        <dbReference type="ARBA" id="ARBA00022598"/>
    </source>
</evidence>
<dbReference type="EMBL" id="ABCS01000149">
    <property type="protein sequence ID" value="EDM74102.1"/>
    <property type="molecule type" value="Genomic_DNA"/>
</dbReference>
<evidence type="ECO:0000256" key="2">
    <source>
        <dbReference type="ARBA" id="ARBA00011245"/>
    </source>
</evidence>
<keyword evidence="9 12" id="KW-0030">Aminoacyl-tRNA synthetase</keyword>
<dbReference type="InterPro" id="IPR009080">
    <property type="entry name" value="tRNAsynth_Ia_anticodon-bd"/>
</dbReference>
<comment type="caution">
    <text evidence="16">The sequence shown here is derived from an EMBL/GenBank/DDBJ whole genome shotgun (WGS) entry which is preliminary data.</text>
</comment>
<accession>A6GJ64</accession>
<dbReference type="Gene3D" id="1.10.730.10">
    <property type="entry name" value="Isoleucyl-tRNA Synthetase, Domain 1"/>
    <property type="match status" value="1"/>
</dbReference>
<dbReference type="Proteomes" id="UP000005801">
    <property type="component" value="Unassembled WGS sequence"/>
</dbReference>
<dbReference type="InterPro" id="IPR037118">
    <property type="entry name" value="Val-tRNA_synth_C_sf"/>
</dbReference>
<evidence type="ECO:0000256" key="8">
    <source>
        <dbReference type="ARBA" id="ARBA00023054"/>
    </source>
</evidence>
<dbReference type="STRING" id="391625.PPSIR1_16220"/>
<dbReference type="CDD" id="cd07962">
    <property type="entry name" value="Anticodon_Ia_Val"/>
    <property type="match status" value="1"/>
</dbReference>
<evidence type="ECO:0000256" key="1">
    <source>
        <dbReference type="ARBA" id="ARBA00004496"/>
    </source>
</evidence>
<dbReference type="InterPro" id="IPR002300">
    <property type="entry name" value="aa-tRNA-synth_Ia"/>
</dbReference>
<sequence length="922" mass="102690">MTSSSEFAKVYDPAQVEAPLYAHWRDQGYFQPADGDAPHFTVVLPPPNVTGRLHMGHALTATIEDTLVRWHRMRGHRALWLPGTDHAGIATQVMVERQLAKEGKTRQGVGREAFLDKVWEWKEEHGGIIDEQHERLGASLDWSRYRFTMDEVSSRAVREAFVRLHEQGLIYRDYRLINWDHGSQTALSDLEVEHTETDGKLWHIAYPVADSETGERLTVATTRPETMLGDTAVAVHPDDERYQHLIGEHIELPLTGRKIPIIADDILVKMGFGTGAVKVTPAHDPNDFATGKRHDLELIQVIGFDNEFIEPAPAKYVGLTVQAARKAVLADLEAAGLLVETKDHKLSIGRSQRSGVIVEPLPSTQWFVKVGPLAEKALAAVEQGDTVIYPQHRTADYYRWMENIRDWCISRQLWWGHRIPAWHCESCGAITVAREDPSACSECGGADIHQDEDVLDTWFSSGLWPLTTLGWPAEDNELPRFYSTSLMETGWDILFFWVARMMMFGLHFTGEVPFKTIFLHSMVLGEDKRKMSKTKGNVVDPVSLIDTYGTDALRFYLCTMAGQDAGIVFSKARVEGYRNFCNKLWNAARFASMKLDGLELERWRAEILDDPATGLERLSTADRWILGRALALAEDFAQKLGDWRLDLAAHAAYQFVWHELCDWYLELSKRRLSADADPAERHATQGTLATVFDLVLRVLHPMIPFITETIWQRLPRPAGSGDSLMLAAWPCAPEAGAGEGDARTLAGPVAQVGALLADARVVEAGHDIERLIAVVTNHRMLKAESKVSPAQPVDVVVRTDDAAVAASLARVAESAQFVGRMKSLTILGADDQLPKACSVAVVGGVEIGLPLEGLVDLDEERKRLGKEVAKKEKALGGLEKKLGNEKFVAKAPPEVVAKERERLVALKDSLAKQRALLERISQ</sequence>
<proteinExistence type="inferred from homology"/>
<dbReference type="HAMAP" id="MF_02004">
    <property type="entry name" value="Val_tRNA_synth_type1"/>
    <property type="match status" value="1"/>
</dbReference>
<dbReference type="EC" id="6.1.1.9" evidence="12"/>
<dbReference type="OrthoDB" id="9810365at2"/>
<evidence type="ECO:0000259" key="15">
    <source>
        <dbReference type="Pfam" id="PF10458"/>
    </source>
</evidence>
<dbReference type="GO" id="GO:0002161">
    <property type="term" value="F:aminoacyl-tRNA deacylase activity"/>
    <property type="evidence" value="ECO:0007669"/>
    <property type="project" value="InterPro"/>
</dbReference>
<evidence type="ECO:0000256" key="11">
    <source>
        <dbReference type="ARBA" id="ARBA00060830"/>
    </source>
</evidence>
<keyword evidence="17" id="KW-1185">Reference proteome</keyword>
<dbReference type="NCBIfam" id="TIGR00422">
    <property type="entry name" value="valS"/>
    <property type="match status" value="1"/>
</dbReference>
<dbReference type="RefSeq" id="WP_006976750.1">
    <property type="nucleotide sequence ID" value="NZ_ABCS01000149.1"/>
</dbReference>
<evidence type="ECO:0000256" key="5">
    <source>
        <dbReference type="ARBA" id="ARBA00022741"/>
    </source>
</evidence>
<dbReference type="InterPro" id="IPR002303">
    <property type="entry name" value="Valyl-tRNA_ligase"/>
</dbReference>
<dbReference type="FunFam" id="3.40.50.620:FF:000032">
    <property type="entry name" value="Valine--tRNA ligase"/>
    <property type="match status" value="1"/>
</dbReference>
<name>A6GJ64_9BACT</name>